<dbReference type="InterPro" id="IPR017740">
    <property type="entry name" value="TssA-like"/>
</dbReference>
<dbReference type="InterPro" id="IPR010657">
    <property type="entry name" value="ImpA_N"/>
</dbReference>
<dbReference type="PANTHER" id="PTHR37951:SF1">
    <property type="entry name" value="TYPE VI SECRETION SYSTEM COMPONENT TSSA1"/>
    <property type="match status" value="1"/>
</dbReference>
<name>A0A1I4TSK2_9BURK</name>
<dbReference type="Proteomes" id="UP000199470">
    <property type="component" value="Unassembled WGS sequence"/>
</dbReference>
<dbReference type="NCBIfam" id="TIGR03363">
    <property type="entry name" value="VI_chp_8"/>
    <property type="match status" value="1"/>
</dbReference>
<keyword evidence="4" id="KW-1185">Reference proteome</keyword>
<dbReference type="Pfam" id="PF06812">
    <property type="entry name" value="ImpA_N"/>
    <property type="match status" value="1"/>
</dbReference>
<dbReference type="EMBL" id="FOTW01000033">
    <property type="protein sequence ID" value="SFM79557.1"/>
    <property type="molecule type" value="Genomic_DNA"/>
</dbReference>
<gene>
    <name evidence="3" type="ORF">SAMN02982985_05331</name>
</gene>
<evidence type="ECO:0000256" key="1">
    <source>
        <dbReference type="SAM" id="MobiDB-lite"/>
    </source>
</evidence>
<sequence>MPDGLAALLLPISPQAPCGVPKPGDGIFQKIAEAAREDDANLPQGIWEQPHKRADWSLVEQLCADTLAHNVKDLRIVAWLAEAWLRQRGLEGLVDGARLLQATLEQYWDGLYPLAEDGDLDARLAALEWFDRHMAQALGGVQIAAGASPAGRLFTLAEWALVLRHERQGAQAAGARRGATPAPGDGKELTRQHFNTAVAMTPAHFYQVLQQQLLATAAALEALTQALAARLDQQAPRLAAIEGRLAECCQALQELAGLSWETAPEPDEDDAAWPGEDGGQGMERRLAHEADRRQARGRANAGAPRSRDEAYQRLEEAADYLLRTEPHSPVPYLVKRAVGWGGMPLAELLQELMDNESDLKQIYRLLGTHGR</sequence>
<feature type="domain" description="ImpA N-terminal" evidence="2">
    <location>
        <begin position="10"/>
        <end position="131"/>
    </location>
</feature>
<evidence type="ECO:0000313" key="4">
    <source>
        <dbReference type="Proteomes" id="UP000199470"/>
    </source>
</evidence>
<dbReference type="STRING" id="758825.SAMN02982985_05331"/>
<feature type="region of interest" description="Disordered" evidence="1">
    <location>
        <begin position="260"/>
        <end position="309"/>
    </location>
</feature>
<organism evidence="3 4">
    <name type="scientific">Rugamonas rubra</name>
    <dbReference type="NCBI Taxonomy" id="758825"/>
    <lineage>
        <taxon>Bacteria</taxon>
        <taxon>Pseudomonadati</taxon>
        <taxon>Pseudomonadota</taxon>
        <taxon>Betaproteobacteria</taxon>
        <taxon>Burkholderiales</taxon>
        <taxon>Oxalobacteraceae</taxon>
        <taxon>Telluria group</taxon>
        <taxon>Rugamonas</taxon>
    </lineage>
</organism>
<dbReference type="AlphaFoldDB" id="A0A1I4TSK2"/>
<proteinExistence type="predicted"/>
<accession>A0A1I4TSK2</accession>
<evidence type="ECO:0000259" key="2">
    <source>
        <dbReference type="Pfam" id="PF06812"/>
    </source>
</evidence>
<protein>
    <submittedName>
        <fullName evidence="3">Type VI secretion system protein ImpA</fullName>
    </submittedName>
</protein>
<evidence type="ECO:0000313" key="3">
    <source>
        <dbReference type="EMBL" id="SFM79557.1"/>
    </source>
</evidence>
<feature type="compositionally biased region" description="Basic and acidic residues" evidence="1">
    <location>
        <begin position="282"/>
        <end position="294"/>
    </location>
</feature>
<reference evidence="3 4" key="1">
    <citation type="submission" date="2016-10" db="EMBL/GenBank/DDBJ databases">
        <authorList>
            <person name="de Groot N.N."/>
        </authorList>
    </citation>
    <scope>NUCLEOTIDE SEQUENCE [LARGE SCALE GENOMIC DNA]</scope>
    <source>
        <strain evidence="3 4">ATCC 43154</strain>
    </source>
</reference>
<dbReference type="PANTHER" id="PTHR37951">
    <property type="entry name" value="CYTOPLASMIC PROTEIN-RELATED"/>
    <property type="match status" value="1"/>
</dbReference>